<dbReference type="PANTHER" id="PTHR11012:SF30">
    <property type="entry name" value="PROTEIN KINASE-LIKE DOMAIN-CONTAINING"/>
    <property type="match status" value="1"/>
</dbReference>
<accession>A0A922CZM8</accession>
<evidence type="ECO:0000313" key="2">
    <source>
        <dbReference type="EMBL" id="KAG6463911.1"/>
    </source>
</evidence>
<reference evidence="2" key="2">
    <citation type="submission" date="2020-12" db="EMBL/GenBank/DDBJ databases">
        <authorList>
            <person name="Kanost M."/>
        </authorList>
    </citation>
    <scope>NUCLEOTIDE SEQUENCE</scope>
</reference>
<dbReference type="SMART" id="SM00587">
    <property type="entry name" value="CHK"/>
    <property type="match status" value="1"/>
</dbReference>
<dbReference type="InterPro" id="IPR011009">
    <property type="entry name" value="Kinase-like_dom_sf"/>
</dbReference>
<dbReference type="Gene3D" id="3.90.1200.10">
    <property type="match status" value="1"/>
</dbReference>
<dbReference type="InterPro" id="IPR015897">
    <property type="entry name" value="CHK_kinase-like"/>
</dbReference>
<evidence type="ECO:0000313" key="3">
    <source>
        <dbReference type="Proteomes" id="UP000791440"/>
    </source>
</evidence>
<dbReference type="Proteomes" id="UP000791440">
    <property type="component" value="Unassembled WGS sequence"/>
</dbReference>
<sequence>MAEEVLSPKLQKYINSIIKREGYLTHKLTAKILPTDGSGYMGVLNTIDIQGKTADGDKETHIFIKNLIPNPEEMKIYSARDVFSRESFAYTELSKKFTELQNEANIPEKERYKMIKSFEECNPEAIILENITYKGFKQCSRMDVVSLKFAELAISLVAKFHALSYVLKEKDPKFFEEKIRSLKQPFFFGEAWDGFTTNIFRSTVALLDKDVRDKYEDKLLEIIKKFPEYINNATTFGTLCYSDYRHGNIMVKETDNTLEIMPLDYQHIHYGCPVHDLIYFIFIGTDQDFRKKHLSHLKNLYYDTMEHFLRYFSININSIWTKQDFENVFAEKLAFGLIINFCFTPVIFAAVDDIPSVTNSLSELSFKTDARFAPRIRGTVEDFINWGYL</sequence>
<dbReference type="EMBL" id="JH669060">
    <property type="protein sequence ID" value="KAG6463911.1"/>
    <property type="molecule type" value="Genomic_DNA"/>
</dbReference>
<keyword evidence="3" id="KW-1185">Reference proteome</keyword>
<feature type="domain" description="CHK kinase-like" evidence="1">
    <location>
        <begin position="126"/>
        <end position="311"/>
    </location>
</feature>
<organism evidence="2 3">
    <name type="scientific">Manduca sexta</name>
    <name type="common">Tobacco hawkmoth</name>
    <name type="synonym">Tobacco hornworm</name>
    <dbReference type="NCBI Taxonomy" id="7130"/>
    <lineage>
        <taxon>Eukaryota</taxon>
        <taxon>Metazoa</taxon>
        <taxon>Ecdysozoa</taxon>
        <taxon>Arthropoda</taxon>
        <taxon>Hexapoda</taxon>
        <taxon>Insecta</taxon>
        <taxon>Pterygota</taxon>
        <taxon>Neoptera</taxon>
        <taxon>Endopterygota</taxon>
        <taxon>Lepidoptera</taxon>
        <taxon>Glossata</taxon>
        <taxon>Ditrysia</taxon>
        <taxon>Bombycoidea</taxon>
        <taxon>Sphingidae</taxon>
        <taxon>Sphinginae</taxon>
        <taxon>Sphingini</taxon>
        <taxon>Manduca</taxon>
    </lineage>
</organism>
<dbReference type="PANTHER" id="PTHR11012">
    <property type="entry name" value="PROTEIN KINASE-LIKE DOMAIN-CONTAINING"/>
    <property type="match status" value="1"/>
</dbReference>
<dbReference type="SUPFAM" id="SSF56112">
    <property type="entry name" value="Protein kinase-like (PK-like)"/>
    <property type="match status" value="1"/>
</dbReference>
<evidence type="ECO:0000259" key="1">
    <source>
        <dbReference type="SMART" id="SM00587"/>
    </source>
</evidence>
<name>A0A922CZM8_MANSE</name>
<gene>
    <name evidence="2" type="ORF">O3G_MSEX014149</name>
</gene>
<dbReference type="Pfam" id="PF02958">
    <property type="entry name" value="EcKL"/>
    <property type="match status" value="1"/>
</dbReference>
<reference evidence="2" key="1">
    <citation type="journal article" date="2016" name="Insect Biochem. Mol. Biol.">
        <title>Multifaceted biological insights from a draft genome sequence of the tobacco hornworm moth, Manduca sexta.</title>
        <authorList>
            <person name="Kanost M.R."/>
            <person name="Arrese E.L."/>
            <person name="Cao X."/>
            <person name="Chen Y.R."/>
            <person name="Chellapilla S."/>
            <person name="Goldsmith M.R."/>
            <person name="Grosse-Wilde E."/>
            <person name="Heckel D.G."/>
            <person name="Herndon N."/>
            <person name="Jiang H."/>
            <person name="Papanicolaou A."/>
            <person name="Qu J."/>
            <person name="Soulages J.L."/>
            <person name="Vogel H."/>
            <person name="Walters J."/>
            <person name="Waterhouse R.M."/>
            <person name="Ahn S.J."/>
            <person name="Almeida F.C."/>
            <person name="An C."/>
            <person name="Aqrawi P."/>
            <person name="Bretschneider A."/>
            <person name="Bryant W.B."/>
            <person name="Bucks S."/>
            <person name="Chao H."/>
            <person name="Chevignon G."/>
            <person name="Christen J.M."/>
            <person name="Clarke D.F."/>
            <person name="Dittmer N.T."/>
            <person name="Ferguson L.C.F."/>
            <person name="Garavelou S."/>
            <person name="Gordon K.H.J."/>
            <person name="Gunaratna R.T."/>
            <person name="Han Y."/>
            <person name="Hauser F."/>
            <person name="He Y."/>
            <person name="Heidel-Fischer H."/>
            <person name="Hirsh A."/>
            <person name="Hu Y."/>
            <person name="Jiang H."/>
            <person name="Kalra D."/>
            <person name="Klinner C."/>
            <person name="Konig C."/>
            <person name="Kovar C."/>
            <person name="Kroll A.R."/>
            <person name="Kuwar S.S."/>
            <person name="Lee S.L."/>
            <person name="Lehman R."/>
            <person name="Li K."/>
            <person name="Li Z."/>
            <person name="Liang H."/>
            <person name="Lovelace S."/>
            <person name="Lu Z."/>
            <person name="Mansfield J.H."/>
            <person name="McCulloch K.J."/>
            <person name="Mathew T."/>
            <person name="Morton B."/>
            <person name="Muzny D.M."/>
            <person name="Neunemann D."/>
            <person name="Ongeri F."/>
            <person name="Pauchet Y."/>
            <person name="Pu L.L."/>
            <person name="Pyrousis I."/>
            <person name="Rao X.J."/>
            <person name="Redding A."/>
            <person name="Roesel C."/>
            <person name="Sanchez-Gracia A."/>
            <person name="Schaack S."/>
            <person name="Shukla A."/>
            <person name="Tetreau G."/>
            <person name="Wang Y."/>
            <person name="Xiong G.H."/>
            <person name="Traut W."/>
            <person name="Walsh T.K."/>
            <person name="Worley K.C."/>
            <person name="Wu D."/>
            <person name="Wu W."/>
            <person name="Wu Y.Q."/>
            <person name="Zhang X."/>
            <person name="Zou Z."/>
            <person name="Zucker H."/>
            <person name="Briscoe A.D."/>
            <person name="Burmester T."/>
            <person name="Clem R.J."/>
            <person name="Feyereisen R."/>
            <person name="Grimmelikhuijzen C.J.P."/>
            <person name="Hamodrakas S.J."/>
            <person name="Hansson B.S."/>
            <person name="Huguet E."/>
            <person name="Jermiin L.S."/>
            <person name="Lan Q."/>
            <person name="Lehman H.K."/>
            <person name="Lorenzen M."/>
            <person name="Merzendorfer H."/>
            <person name="Michalopoulos I."/>
            <person name="Morton D.B."/>
            <person name="Muthukrishnan S."/>
            <person name="Oakeshott J.G."/>
            <person name="Palmer W."/>
            <person name="Park Y."/>
            <person name="Passarelli A.L."/>
            <person name="Rozas J."/>
            <person name="Schwartz L.M."/>
            <person name="Smith W."/>
            <person name="Southgate A."/>
            <person name="Vilcinskas A."/>
            <person name="Vogt R."/>
            <person name="Wang P."/>
            <person name="Werren J."/>
            <person name="Yu X.Q."/>
            <person name="Zhou J.J."/>
            <person name="Brown S.J."/>
            <person name="Scherer S.E."/>
            <person name="Richards S."/>
            <person name="Blissard G.W."/>
        </authorList>
    </citation>
    <scope>NUCLEOTIDE SEQUENCE</scope>
</reference>
<proteinExistence type="predicted"/>
<protein>
    <recommendedName>
        <fullName evidence="1">CHK kinase-like domain-containing protein</fullName>
    </recommendedName>
</protein>
<dbReference type="AlphaFoldDB" id="A0A922CZM8"/>
<comment type="caution">
    <text evidence="2">The sequence shown here is derived from an EMBL/GenBank/DDBJ whole genome shotgun (WGS) entry which is preliminary data.</text>
</comment>
<dbReference type="InterPro" id="IPR004119">
    <property type="entry name" value="EcKL"/>
</dbReference>